<dbReference type="Pfam" id="PF00609">
    <property type="entry name" value="DAGK_acc"/>
    <property type="match status" value="1"/>
</dbReference>
<gene>
    <name evidence="8" type="ORF">PROFUN_13462</name>
</gene>
<dbReference type="GO" id="GO:0007200">
    <property type="term" value="P:phospholipase C-activating G protein-coupled receptor signaling pathway"/>
    <property type="evidence" value="ECO:0007669"/>
    <property type="project" value="InterPro"/>
</dbReference>
<keyword evidence="2 5" id="KW-0812">Transmembrane</keyword>
<accession>A0A2P6N418</accession>
<keyword evidence="9" id="KW-1185">Reference proteome</keyword>
<feature type="transmembrane region" description="Helical" evidence="5">
    <location>
        <begin position="364"/>
        <end position="382"/>
    </location>
</feature>
<evidence type="ECO:0000313" key="8">
    <source>
        <dbReference type="EMBL" id="PRP78681.1"/>
    </source>
</evidence>
<feature type="transmembrane region" description="Helical" evidence="5">
    <location>
        <begin position="296"/>
        <end position="315"/>
    </location>
</feature>
<dbReference type="GO" id="GO:0016020">
    <property type="term" value="C:membrane"/>
    <property type="evidence" value="ECO:0007669"/>
    <property type="project" value="UniProtKB-SubCell"/>
</dbReference>
<feature type="domain" description="Diacylglycerol kinase accessory" evidence="6">
    <location>
        <begin position="533"/>
        <end position="571"/>
    </location>
</feature>
<feature type="transmembrane region" description="Helical" evidence="5">
    <location>
        <begin position="422"/>
        <end position="441"/>
    </location>
</feature>
<feature type="transmembrane region" description="Helical" evidence="5">
    <location>
        <begin position="163"/>
        <end position="184"/>
    </location>
</feature>
<feature type="domain" description="NFD4 C-terminal" evidence="7">
    <location>
        <begin position="291"/>
        <end position="492"/>
    </location>
</feature>
<evidence type="ECO:0000256" key="1">
    <source>
        <dbReference type="ARBA" id="ARBA00004141"/>
    </source>
</evidence>
<feature type="transmembrane region" description="Helical" evidence="5">
    <location>
        <begin position="130"/>
        <end position="151"/>
    </location>
</feature>
<feature type="transmembrane region" description="Helical" evidence="5">
    <location>
        <begin position="190"/>
        <end position="211"/>
    </location>
</feature>
<dbReference type="STRING" id="1890364.A0A2P6N418"/>
<dbReference type="PANTHER" id="PTHR21576">
    <property type="entry name" value="UNCHARACTERIZED NODULIN-LIKE PROTEIN"/>
    <property type="match status" value="1"/>
</dbReference>
<reference evidence="8 9" key="1">
    <citation type="journal article" date="2018" name="Genome Biol. Evol.">
        <title>Multiple Roots of Fruiting Body Formation in Amoebozoa.</title>
        <authorList>
            <person name="Hillmann F."/>
            <person name="Forbes G."/>
            <person name="Novohradska S."/>
            <person name="Ferling I."/>
            <person name="Riege K."/>
            <person name="Groth M."/>
            <person name="Westermann M."/>
            <person name="Marz M."/>
            <person name="Spaller T."/>
            <person name="Winckler T."/>
            <person name="Schaap P."/>
            <person name="Glockner G."/>
        </authorList>
    </citation>
    <scope>NUCLEOTIDE SEQUENCE [LARGE SCALE GENOMIC DNA]</scope>
    <source>
        <strain evidence="8 9">Jena</strain>
    </source>
</reference>
<dbReference type="GO" id="GO:0004143">
    <property type="term" value="F:ATP-dependent diacylglycerol kinase activity"/>
    <property type="evidence" value="ECO:0007669"/>
    <property type="project" value="InterPro"/>
</dbReference>
<dbReference type="InterPro" id="IPR000756">
    <property type="entry name" value="Diacylglycerol_kin_accessory"/>
</dbReference>
<name>A0A2P6N418_9EUKA</name>
<comment type="subcellular location">
    <subcellularLocation>
        <location evidence="1">Membrane</location>
        <topology evidence="1">Multi-pass membrane protein</topology>
    </subcellularLocation>
</comment>
<dbReference type="Gene3D" id="1.20.1250.20">
    <property type="entry name" value="MFS general substrate transporter like domains"/>
    <property type="match status" value="1"/>
</dbReference>
<organism evidence="8 9">
    <name type="scientific">Planoprotostelium fungivorum</name>
    <dbReference type="NCBI Taxonomy" id="1890364"/>
    <lineage>
        <taxon>Eukaryota</taxon>
        <taxon>Amoebozoa</taxon>
        <taxon>Evosea</taxon>
        <taxon>Variosea</taxon>
        <taxon>Cavosteliida</taxon>
        <taxon>Cavosteliaceae</taxon>
        <taxon>Planoprotostelium</taxon>
    </lineage>
</organism>
<feature type="transmembrane region" description="Helical" evidence="5">
    <location>
        <begin position="465"/>
        <end position="485"/>
    </location>
</feature>
<dbReference type="AlphaFoldDB" id="A0A2P6N418"/>
<dbReference type="Proteomes" id="UP000241769">
    <property type="component" value="Unassembled WGS sequence"/>
</dbReference>
<dbReference type="InterPro" id="IPR056555">
    <property type="entry name" value="NFD4_C"/>
</dbReference>
<feature type="transmembrane region" description="Helical" evidence="5">
    <location>
        <begin position="96"/>
        <end position="118"/>
    </location>
</feature>
<evidence type="ECO:0000259" key="6">
    <source>
        <dbReference type="Pfam" id="PF00609"/>
    </source>
</evidence>
<dbReference type="OrthoDB" id="410267at2759"/>
<feature type="transmembrane region" description="Helical" evidence="5">
    <location>
        <begin position="335"/>
        <end position="352"/>
    </location>
</feature>
<evidence type="ECO:0000256" key="2">
    <source>
        <dbReference type="ARBA" id="ARBA00022692"/>
    </source>
</evidence>
<evidence type="ECO:0000256" key="3">
    <source>
        <dbReference type="ARBA" id="ARBA00022989"/>
    </source>
</evidence>
<evidence type="ECO:0000259" key="7">
    <source>
        <dbReference type="Pfam" id="PF23262"/>
    </source>
</evidence>
<protein>
    <submittedName>
        <fullName evidence="8">Nodulin-like protein</fullName>
    </submittedName>
</protein>
<keyword evidence="3 5" id="KW-1133">Transmembrane helix</keyword>
<feature type="non-terminal residue" evidence="8">
    <location>
        <position position="602"/>
    </location>
</feature>
<evidence type="ECO:0000256" key="5">
    <source>
        <dbReference type="SAM" id="Phobius"/>
    </source>
</evidence>
<evidence type="ECO:0000256" key="4">
    <source>
        <dbReference type="ARBA" id="ARBA00023136"/>
    </source>
</evidence>
<comment type="caution">
    <text evidence="8">The sequence shown here is derived from an EMBL/GenBank/DDBJ whole genome shotgun (WGS) entry which is preliminary data.</text>
</comment>
<dbReference type="InParanoid" id="A0A2P6N418"/>
<dbReference type="InterPro" id="IPR036259">
    <property type="entry name" value="MFS_trans_sf"/>
</dbReference>
<evidence type="ECO:0000313" key="9">
    <source>
        <dbReference type="Proteomes" id="UP000241769"/>
    </source>
</evidence>
<dbReference type="SUPFAM" id="SSF103473">
    <property type="entry name" value="MFS general substrate transporter"/>
    <property type="match status" value="1"/>
</dbReference>
<sequence>MSLTGCECEYLFGREHKRLDDQQSLADLPRWVSPGYLQREQQDLALFQRGPHTDRHPVRNYLLRFHKVMDMIHSDTILLTCDSHFSVLSGLCYDRLGARTTILAGGVGSAISLAYFWVMEKQLTSASGVADGLIAAVQGLSSAALFISAIGPSLANFDEFKGMANGAIAAVWGIAPILFLPAIYSRSLVWLISGIVILVTAGIAIPLTSIISDRFEARVSYLQINQDDSFTGSASPVLLRSPSTKSRSTINAARSSVRAMYSDYRELVETDEAPDLLVVDVLPEYNPLQILLTVEFWSLAIIMFAAEGAAVTHVYNMKKILVSESAPVEKEKICYIIYTVVKFVSSLFFGLVSDRIRGIVHVPGILFMSLVFTASGYLMMTINGVDLIQAATGMISVGNGAAWSIILALVSDLWGTKFFGTNLSMLGLFMALGGYLLPFVLTEKNLKNASQEEGKCTGTDCFHKTFLFVCIFCTAALLPATLLYIKTRRLYNIIDRNIKNNPSNSNNHVNSVNKDEEALIYLFSMYNGVHKQISREGTIHVNLSQAIRVGQGSHVKIELSQKIPIQVDGEPWLQARMLYSSTESRIFRGRVKSAKLTLIIGF</sequence>
<dbReference type="Pfam" id="PF23262">
    <property type="entry name" value="NFD4_C"/>
    <property type="match status" value="1"/>
</dbReference>
<dbReference type="EMBL" id="MDYQ01000211">
    <property type="protein sequence ID" value="PRP78681.1"/>
    <property type="molecule type" value="Genomic_DNA"/>
</dbReference>
<keyword evidence="4 5" id="KW-0472">Membrane</keyword>
<dbReference type="PANTHER" id="PTHR21576:SF158">
    <property type="entry name" value="RIBOSOMAL RNA-PROCESSING PROTEIN 12-LIKE CONSERVED DOMAIN-CONTAINING PROTEIN"/>
    <property type="match status" value="1"/>
</dbReference>
<proteinExistence type="predicted"/>
<feature type="transmembrane region" description="Helical" evidence="5">
    <location>
        <begin position="388"/>
        <end position="410"/>
    </location>
</feature>